<dbReference type="Proteomes" id="UP000515955">
    <property type="component" value="Chromosome"/>
</dbReference>
<accession>A0A7G9SA44</accession>
<organism evidence="1 2">
    <name type="scientific">Sphingomonas rhizophila</name>
    <dbReference type="NCBI Taxonomy" id="2071607"/>
    <lineage>
        <taxon>Bacteria</taxon>
        <taxon>Pseudomonadati</taxon>
        <taxon>Pseudomonadota</taxon>
        <taxon>Alphaproteobacteria</taxon>
        <taxon>Sphingomonadales</taxon>
        <taxon>Sphingomonadaceae</taxon>
        <taxon>Sphingomonas</taxon>
    </lineage>
</organism>
<gene>
    <name evidence="1" type="ORF">H9L12_10665</name>
</gene>
<reference evidence="1 2" key="1">
    <citation type="submission" date="2020-08" db="EMBL/GenBank/DDBJ databases">
        <title>Genome sequence of Sphingomonas rhizophila KACC 19189T.</title>
        <authorList>
            <person name="Hyun D.-W."/>
            <person name="Bae J.-W."/>
        </authorList>
    </citation>
    <scope>NUCLEOTIDE SEQUENCE [LARGE SCALE GENOMIC DNA]</scope>
    <source>
        <strain evidence="1 2">KACC 19189</strain>
    </source>
</reference>
<name>A0A7G9SA44_9SPHN</name>
<sequence length="172" mass="18012">MVEFVGGQLRVSVTPAMTLIDVDGTLPPDRLARAAATAAARTIRRHAIGGSIGIDFPTVEGRALRTAIGESIDAGLAKPFERTAINGFGFMQIVRPRRHASLFELAADRGAFEARALVRRAARCVGDVTITAHPAVIAAIKPGWRDALSAQVGGAVDLRADPALPMSAGHAQ</sequence>
<keyword evidence="2" id="KW-1185">Reference proteome</keyword>
<proteinExistence type="predicted"/>
<dbReference type="EMBL" id="CP060717">
    <property type="protein sequence ID" value="QNN64719.1"/>
    <property type="molecule type" value="Genomic_DNA"/>
</dbReference>
<protein>
    <submittedName>
        <fullName evidence="1">Uncharacterized protein</fullName>
    </submittedName>
</protein>
<dbReference type="AlphaFoldDB" id="A0A7G9SA44"/>
<dbReference type="RefSeq" id="WP_187541718.1">
    <property type="nucleotide sequence ID" value="NZ_CP060717.1"/>
</dbReference>
<evidence type="ECO:0000313" key="2">
    <source>
        <dbReference type="Proteomes" id="UP000515955"/>
    </source>
</evidence>
<dbReference type="KEGG" id="srhi:H9L12_10665"/>
<evidence type="ECO:0000313" key="1">
    <source>
        <dbReference type="EMBL" id="QNN64719.1"/>
    </source>
</evidence>